<evidence type="ECO:0000313" key="2">
    <source>
        <dbReference type="Proteomes" id="UP001152747"/>
    </source>
</evidence>
<organism evidence="1 2">
    <name type="scientific">Caenorhabditis angaria</name>
    <dbReference type="NCBI Taxonomy" id="860376"/>
    <lineage>
        <taxon>Eukaryota</taxon>
        <taxon>Metazoa</taxon>
        <taxon>Ecdysozoa</taxon>
        <taxon>Nematoda</taxon>
        <taxon>Chromadorea</taxon>
        <taxon>Rhabditida</taxon>
        <taxon>Rhabditina</taxon>
        <taxon>Rhabditomorpha</taxon>
        <taxon>Rhabditoidea</taxon>
        <taxon>Rhabditidae</taxon>
        <taxon>Peloderinae</taxon>
        <taxon>Caenorhabditis</taxon>
    </lineage>
</organism>
<reference evidence="1" key="1">
    <citation type="submission" date="2022-11" db="EMBL/GenBank/DDBJ databases">
        <authorList>
            <person name="Kikuchi T."/>
        </authorList>
    </citation>
    <scope>NUCLEOTIDE SEQUENCE</scope>
    <source>
        <strain evidence="1">PS1010</strain>
    </source>
</reference>
<gene>
    <name evidence="1" type="ORF">CAMP_LOCUS15793</name>
</gene>
<protein>
    <submittedName>
        <fullName evidence="1">Uncharacterized protein</fullName>
    </submittedName>
</protein>
<dbReference type="Proteomes" id="UP001152747">
    <property type="component" value="Unassembled WGS sequence"/>
</dbReference>
<evidence type="ECO:0000313" key="1">
    <source>
        <dbReference type="EMBL" id="CAI5453156.1"/>
    </source>
</evidence>
<name>A0A9P1IXZ9_9PELO</name>
<dbReference type="AlphaFoldDB" id="A0A9P1IXZ9"/>
<dbReference type="EMBL" id="CANHGI010000005">
    <property type="protein sequence ID" value="CAI5453156.1"/>
    <property type="molecule type" value="Genomic_DNA"/>
</dbReference>
<sequence length="190" mass="21846">MTFKRPSEERLARKKKSNQHHCVIKTKLSPPLNFYTLSIGLQLLDYNIQIAFHFIIQKTNVSTSLRRFATLDVYNGANSRHCSLVTAQICDTGRSLRRRFATLVAYCGANLRRWSHTVAQIRDKGRSYLFLCATRWSQIRAKLSQIRAKLSHFKRPSSRVSGDSRLTDVKTIANSFSIFNAHNSCLQLNR</sequence>
<proteinExistence type="predicted"/>
<keyword evidence="2" id="KW-1185">Reference proteome</keyword>
<comment type="caution">
    <text evidence="1">The sequence shown here is derived from an EMBL/GenBank/DDBJ whole genome shotgun (WGS) entry which is preliminary data.</text>
</comment>
<accession>A0A9P1IXZ9</accession>